<proteinExistence type="predicted"/>
<organism evidence="2 3">
    <name type="scientific">Aspergillus versicolor CBS 583.65</name>
    <dbReference type="NCBI Taxonomy" id="1036611"/>
    <lineage>
        <taxon>Eukaryota</taxon>
        <taxon>Fungi</taxon>
        <taxon>Dikarya</taxon>
        <taxon>Ascomycota</taxon>
        <taxon>Pezizomycotina</taxon>
        <taxon>Eurotiomycetes</taxon>
        <taxon>Eurotiomycetidae</taxon>
        <taxon>Eurotiales</taxon>
        <taxon>Aspergillaceae</taxon>
        <taxon>Aspergillus</taxon>
        <taxon>Aspergillus subgen. Nidulantes</taxon>
    </lineage>
</organism>
<feature type="transmembrane region" description="Helical" evidence="1">
    <location>
        <begin position="65"/>
        <end position="81"/>
    </location>
</feature>
<gene>
    <name evidence="2" type="ORF">ASPVEDRAFT_295424</name>
</gene>
<keyword evidence="3" id="KW-1185">Reference proteome</keyword>
<dbReference type="EMBL" id="KV878125">
    <property type="protein sequence ID" value="OJI97498.1"/>
    <property type="molecule type" value="Genomic_DNA"/>
</dbReference>
<keyword evidence="1" id="KW-0812">Transmembrane</keyword>
<protein>
    <submittedName>
        <fullName evidence="2">Uncharacterized protein</fullName>
    </submittedName>
</protein>
<accession>A0A1L9P7L1</accession>
<evidence type="ECO:0000313" key="2">
    <source>
        <dbReference type="EMBL" id="OJI97498.1"/>
    </source>
</evidence>
<dbReference type="GeneID" id="63725747"/>
<dbReference type="AlphaFoldDB" id="A0A1L9P7L1"/>
<keyword evidence="1" id="KW-0472">Membrane</keyword>
<reference evidence="3" key="1">
    <citation type="journal article" date="2017" name="Genome Biol.">
        <title>Comparative genomics reveals high biological diversity and specific adaptations in the industrially and medically important fungal genus Aspergillus.</title>
        <authorList>
            <person name="de Vries R.P."/>
            <person name="Riley R."/>
            <person name="Wiebenga A."/>
            <person name="Aguilar-Osorio G."/>
            <person name="Amillis S."/>
            <person name="Uchima C.A."/>
            <person name="Anderluh G."/>
            <person name="Asadollahi M."/>
            <person name="Askin M."/>
            <person name="Barry K."/>
            <person name="Battaglia E."/>
            <person name="Bayram O."/>
            <person name="Benocci T."/>
            <person name="Braus-Stromeyer S.A."/>
            <person name="Caldana C."/>
            <person name="Canovas D."/>
            <person name="Cerqueira G.C."/>
            <person name="Chen F."/>
            <person name="Chen W."/>
            <person name="Choi C."/>
            <person name="Clum A."/>
            <person name="Dos Santos R.A."/>
            <person name="Damasio A.R."/>
            <person name="Diallinas G."/>
            <person name="Emri T."/>
            <person name="Fekete E."/>
            <person name="Flipphi M."/>
            <person name="Freyberg S."/>
            <person name="Gallo A."/>
            <person name="Gournas C."/>
            <person name="Habgood R."/>
            <person name="Hainaut M."/>
            <person name="Harispe M.L."/>
            <person name="Henrissat B."/>
            <person name="Hilden K.S."/>
            <person name="Hope R."/>
            <person name="Hossain A."/>
            <person name="Karabika E."/>
            <person name="Karaffa L."/>
            <person name="Karanyi Z."/>
            <person name="Krasevec N."/>
            <person name="Kuo A."/>
            <person name="Kusch H."/>
            <person name="LaButti K."/>
            <person name="Lagendijk E.L."/>
            <person name="Lapidus A."/>
            <person name="Levasseur A."/>
            <person name="Lindquist E."/>
            <person name="Lipzen A."/>
            <person name="Logrieco A.F."/>
            <person name="MacCabe A."/>
            <person name="Maekelae M.R."/>
            <person name="Malavazi I."/>
            <person name="Melin P."/>
            <person name="Meyer V."/>
            <person name="Mielnichuk N."/>
            <person name="Miskei M."/>
            <person name="Molnar A.P."/>
            <person name="Mule G."/>
            <person name="Ngan C.Y."/>
            <person name="Orejas M."/>
            <person name="Orosz E."/>
            <person name="Ouedraogo J.P."/>
            <person name="Overkamp K.M."/>
            <person name="Park H.-S."/>
            <person name="Perrone G."/>
            <person name="Piumi F."/>
            <person name="Punt P.J."/>
            <person name="Ram A.F."/>
            <person name="Ramon A."/>
            <person name="Rauscher S."/>
            <person name="Record E."/>
            <person name="Riano-Pachon D.M."/>
            <person name="Robert V."/>
            <person name="Roehrig J."/>
            <person name="Ruller R."/>
            <person name="Salamov A."/>
            <person name="Salih N.S."/>
            <person name="Samson R.A."/>
            <person name="Sandor E."/>
            <person name="Sanguinetti M."/>
            <person name="Schuetze T."/>
            <person name="Sepcic K."/>
            <person name="Shelest E."/>
            <person name="Sherlock G."/>
            <person name="Sophianopoulou V."/>
            <person name="Squina F.M."/>
            <person name="Sun H."/>
            <person name="Susca A."/>
            <person name="Todd R.B."/>
            <person name="Tsang A."/>
            <person name="Unkles S.E."/>
            <person name="van de Wiele N."/>
            <person name="van Rossen-Uffink D."/>
            <person name="Oliveira J.V."/>
            <person name="Vesth T.C."/>
            <person name="Visser J."/>
            <person name="Yu J.-H."/>
            <person name="Zhou M."/>
            <person name="Andersen M.R."/>
            <person name="Archer D.B."/>
            <person name="Baker S.E."/>
            <person name="Benoit I."/>
            <person name="Brakhage A.A."/>
            <person name="Braus G.H."/>
            <person name="Fischer R."/>
            <person name="Frisvad J.C."/>
            <person name="Goldman G.H."/>
            <person name="Houbraken J."/>
            <person name="Oakley B."/>
            <person name="Pocsi I."/>
            <person name="Scazzocchio C."/>
            <person name="Seiboth B."/>
            <person name="vanKuyk P.A."/>
            <person name="Wortman J."/>
            <person name="Dyer P.S."/>
            <person name="Grigoriev I.V."/>
        </authorList>
    </citation>
    <scope>NUCLEOTIDE SEQUENCE [LARGE SCALE GENOMIC DNA]</scope>
    <source>
        <strain evidence="3">CBS 583.65</strain>
    </source>
</reference>
<name>A0A1L9P7L1_ASPVE</name>
<dbReference type="RefSeq" id="XP_040663261.1">
    <property type="nucleotide sequence ID" value="XM_040810236.1"/>
</dbReference>
<evidence type="ECO:0000313" key="3">
    <source>
        <dbReference type="Proteomes" id="UP000184073"/>
    </source>
</evidence>
<dbReference type="VEuPathDB" id="FungiDB:ASPVEDRAFT_295424"/>
<evidence type="ECO:0000256" key="1">
    <source>
        <dbReference type="SAM" id="Phobius"/>
    </source>
</evidence>
<dbReference type="Proteomes" id="UP000184073">
    <property type="component" value="Unassembled WGS sequence"/>
</dbReference>
<sequence>MKYSGPARRAVTKWDSEAAERRRDLCTAYVPTLFVSACGQASRTNFASFIPRYIPSEATIGRFRIAYLIIFGLRFILRSLYPSLI</sequence>
<keyword evidence="1" id="KW-1133">Transmembrane helix</keyword>